<keyword evidence="2" id="KW-1185">Reference proteome</keyword>
<evidence type="ECO:0000313" key="1">
    <source>
        <dbReference type="EMBL" id="MBB5339313.1"/>
    </source>
</evidence>
<sequence>MKSMKRTSGDLGSIDASITLQLNNAHVKETSELDLARLNTLLDMACYARGIDQGKTAFLIALDHTAPYQNPNFAWFKSAYQSFVYIDRIVVAESARGQGIARLLYEDLFAAAHRTGTHRIVCEVNSKPPNPASDKFHLAMGFEKVGQAVLYNGAKTVNYFAKNLG</sequence>
<accession>A0ACC5NXN6</accession>
<reference evidence="1" key="1">
    <citation type="submission" date="2020-08" db="EMBL/GenBank/DDBJ databases">
        <title>Genomic Encyclopedia of Type Strains, Phase IV (KMG-V): Genome sequencing to study the core and pangenomes of soil and plant-associated prokaryotes.</title>
        <authorList>
            <person name="Whitman W."/>
        </authorList>
    </citation>
    <scope>NUCLEOTIDE SEQUENCE</scope>
    <source>
        <strain evidence="1">M8UP15</strain>
    </source>
</reference>
<protein>
    <submittedName>
        <fullName evidence="1">Uncharacterized protein</fullName>
    </submittedName>
</protein>
<proteinExistence type="predicted"/>
<dbReference type="EMBL" id="JACHEA010000001">
    <property type="protein sequence ID" value="MBB5339313.1"/>
    <property type="molecule type" value="Genomic_DNA"/>
</dbReference>
<comment type="caution">
    <text evidence="1">The sequence shown here is derived from an EMBL/GenBank/DDBJ whole genome shotgun (WGS) entry which is preliminary data.</text>
</comment>
<organism evidence="1 2">
    <name type="scientific">Tunturiibacter gelidiferens</name>
    <dbReference type="NCBI Taxonomy" id="3069689"/>
    <lineage>
        <taxon>Bacteria</taxon>
        <taxon>Pseudomonadati</taxon>
        <taxon>Acidobacteriota</taxon>
        <taxon>Terriglobia</taxon>
        <taxon>Terriglobales</taxon>
        <taxon>Acidobacteriaceae</taxon>
        <taxon>Tunturiibacter</taxon>
    </lineage>
</organism>
<name>A0ACC5NXN6_9BACT</name>
<evidence type="ECO:0000313" key="2">
    <source>
        <dbReference type="Proteomes" id="UP000569005"/>
    </source>
</evidence>
<dbReference type="Proteomes" id="UP000569005">
    <property type="component" value="Unassembled WGS sequence"/>
</dbReference>
<gene>
    <name evidence="1" type="ORF">HDF13_001646</name>
</gene>